<reference evidence="3" key="2">
    <citation type="submission" date="2019-06" db="EMBL/GenBank/DDBJ databases">
        <title>AzeR, a transcriptional regulator that responds to azelaic acid in Pseudomonas nitroreducens.</title>
        <authorList>
            <person name="Bez C."/>
            <person name="Javvadi S.G."/>
            <person name="Bertani I."/>
            <person name="Devescovi G."/>
            <person name="Studholme D.J."/>
            <person name="Geller A."/>
            <person name="Levy A."/>
            <person name="Venturi V."/>
        </authorList>
    </citation>
    <scope>NUCLEOTIDE SEQUENCE [LARGE SCALE GENOMIC DNA]</scope>
    <source>
        <strain evidence="3">DSM 9128</strain>
    </source>
</reference>
<dbReference type="EMBL" id="VASG01000002">
    <property type="protein sequence ID" value="TLP76733.1"/>
    <property type="molecule type" value="Genomic_DNA"/>
</dbReference>
<proteinExistence type="predicted"/>
<sequence length="155" mass="18007">MSFPAEHGLNTQSFVRYNRQLRGVLLDQQPWFVLRDLTKLTASTRGAELVRRLEPDQSRRERLAGAAEDEWLVSESGVYALLLLHLYHPENRSLRQWLSNEVVPALRAAQQDNALLPRHKFREVQGQHIALLDWQGRLWVRFTDAARLMELDGRG</sequence>
<accession>A0A5R9ADN7</accession>
<dbReference type="InterPro" id="IPR003497">
    <property type="entry name" value="BRO_N_domain"/>
</dbReference>
<gene>
    <name evidence="2" type="ORF">FEA48_09300</name>
</gene>
<comment type="caution">
    <text evidence="2">The sequence shown here is derived from an EMBL/GenBank/DDBJ whole genome shotgun (WGS) entry which is preliminary data.</text>
</comment>
<dbReference type="PANTHER" id="PTHR36180">
    <property type="entry name" value="DNA-BINDING PROTEIN-RELATED-RELATED"/>
    <property type="match status" value="1"/>
</dbReference>
<organism evidence="2 3">
    <name type="scientific">Pseudomonas nitroreducens</name>
    <dbReference type="NCBI Taxonomy" id="46680"/>
    <lineage>
        <taxon>Bacteria</taxon>
        <taxon>Pseudomonadati</taxon>
        <taxon>Pseudomonadota</taxon>
        <taxon>Gammaproteobacteria</taxon>
        <taxon>Pseudomonadales</taxon>
        <taxon>Pseudomonadaceae</taxon>
        <taxon>Pseudomonas</taxon>
    </lineage>
</organism>
<name>A0A5R9ADN7_PSENT</name>
<evidence type="ECO:0000313" key="3">
    <source>
        <dbReference type="Proteomes" id="UP000307510"/>
    </source>
</evidence>
<dbReference type="PANTHER" id="PTHR36180:SF2">
    <property type="entry name" value="BRO FAMILY PROTEIN"/>
    <property type="match status" value="1"/>
</dbReference>
<dbReference type="Proteomes" id="UP000307510">
    <property type="component" value="Unassembled WGS sequence"/>
</dbReference>
<evidence type="ECO:0000259" key="1">
    <source>
        <dbReference type="PROSITE" id="PS51750"/>
    </source>
</evidence>
<dbReference type="SMART" id="SM01040">
    <property type="entry name" value="Bro-N"/>
    <property type="match status" value="1"/>
</dbReference>
<reference evidence="2 3" key="1">
    <citation type="submission" date="2019-05" db="EMBL/GenBank/DDBJ databases">
        <authorList>
            <person name="Moore K."/>
            <person name="O'Neill P."/>
            <person name="Farbos A."/>
            <person name="Studholme D.J."/>
        </authorList>
    </citation>
    <scope>NUCLEOTIDE SEQUENCE [LARGE SCALE GENOMIC DNA]</scope>
    <source>
        <strain evidence="2 3">DSM 9128</strain>
    </source>
</reference>
<feature type="domain" description="Bro-N" evidence="1">
    <location>
        <begin position="8"/>
        <end position="110"/>
    </location>
</feature>
<dbReference type="AlphaFoldDB" id="A0A5R9ADN7"/>
<dbReference type="PROSITE" id="PS51750">
    <property type="entry name" value="BRO_N"/>
    <property type="match status" value="1"/>
</dbReference>
<evidence type="ECO:0000313" key="2">
    <source>
        <dbReference type="EMBL" id="TLP76733.1"/>
    </source>
</evidence>
<protein>
    <submittedName>
        <fullName evidence="2">Phage antirepressor</fullName>
    </submittedName>
</protein>